<sequence length="159" mass="18247">MDADNDDFLMNQDMHTTDLSSQSKDLNSILSEGKIVYDNVLENCCCQSVLDLKCLIYKNEKCNKSINKQIMIQLTMLNNSNVKLCKSIENLDHKLQILMKSDVRIRHQAVPLPTLPSAFIDIMPVKCIEELDIVENYLSEQNKDHINYKEGLVSSSFIY</sequence>
<dbReference type="AlphaFoldDB" id="A0A9Q3HFM6"/>
<accession>A0A9Q3HFM6</accession>
<dbReference type="Proteomes" id="UP000765509">
    <property type="component" value="Unassembled WGS sequence"/>
</dbReference>
<evidence type="ECO:0000313" key="1">
    <source>
        <dbReference type="EMBL" id="MBW0503678.1"/>
    </source>
</evidence>
<dbReference type="OrthoDB" id="6628078at2759"/>
<dbReference type="EMBL" id="AVOT02017516">
    <property type="protein sequence ID" value="MBW0503678.1"/>
    <property type="molecule type" value="Genomic_DNA"/>
</dbReference>
<gene>
    <name evidence="1" type="ORF">O181_043393</name>
</gene>
<name>A0A9Q3HFM6_9BASI</name>
<protein>
    <submittedName>
        <fullName evidence="1">Uncharacterized protein</fullName>
    </submittedName>
</protein>
<reference evidence="1" key="1">
    <citation type="submission" date="2021-03" db="EMBL/GenBank/DDBJ databases">
        <title>Draft genome sequence of rust myrtle Austropuccinia psidii MF-1, a brazilian biotype.</title>
        <authorList>
            <person name="Quecine M.C."/>
            <person name="Pachon D.M.R."/>
            <person name="Bonatelli M.L."/>
            <person name="Correr F.H."/>
            <person name="Franceschini L.M."/>
            <person name="Leite T.F."/>
            <person name="Margarido G.R.A."/>
            <person name="Almeida C.A."/>
            <person name="Ferrarezi J.A."/>
            <person name="Labate C.A."/>
        </authorList>
    </citation>
    <scope>NUCLEOTIDE SEQUENCE</scope>
    <source>
        <strain evidence="1">MF-1</strain>
    </source>
</reference>
<organism evidence="1 2">
    <name type="scientific">Austropuccinia psidii MF-1</name>
    <dbReference type="NCBI Taxonomy" id="1389203"/>
    <lineage>
        <taxon>Eukaryota</taxon>
        <taxon>Fungi</taxon>
        <taxon>Dikarya</taxon>
        <taxon>Basidiomycota</taxon>
        <taxon>Pucciniomycotina</taxon>
        <taxon>Pucciniomycetes</taxon>
        <taxon>Pucciniales</taxon>
        <taxon>Sphaerophragmiaceae</taxon>
        <taxon>Austropuccinia</taxon>
    </lineage>
</organism>
<keyword evidence="2" id="KW-1185">Reference proteome</keyword>
<evidence type="ECO:0000313" key="2">
    <source>
        <dbReference type="Proteomes" id="UP000765509"/>
    </source>
</evidence>
<proteinExistence type="predicted"/>
<comment type="caution">
    <text evidence="1">The sequence shown here is derived from an EMBL/GenBank/DDBJ whole genome shotgun (WGS) entry which is preliminary data.</text>
</comment>